<proteinExistence type="predicted"/>
<sequence>MAGFLSRPLVHSLYATLPSVQATMTASVHCVFAARWRECDGRGLSSRKSERWRPRASRRRDVRPQGTVHRLRRSSLGMRGGRHSAHVSANHAATRTGRVRSNMMSLPSPPPGFEYETTLRCRGWRYVRRRLPFSWPAHAARVRVGSECAVSDECRARRRRHPGSGSTTASDVVYSSSPAEQCARACVRVDRCRYVPSGGLYELTYMRGFKCRSRPDSKVSLRQLRRRVCRQAQFVRGCTRLGHRRW</sequence>
<reference evidence="2 3" key="1">
    <citation type="journal article" date="2018" name="Biotechnol. Biofuels">
        <title>Integrative visual omics of the white-rot fungus Polyporus brumalis exposes the biotechnological potential of its oxidative enzymes for delignifying raw plant biomass.</title>
        <authorList>
            <person name="Miyauchi S."/>
            <person name="Rancon A."/>
            <person name="Drula E."/>
            <person name="Hage H."/>
            <person name="Chaduli D."/>
            <person name="Favel A."/>
            <person name="Grisel S."/>
            <person name="Henrissat B."/>
            <person name="Herpoel-Gimbert I."/>
            <person name="Ruiz-Duenas F.J."/>
            <person name="Chevret D."/>
            <person name="Hainaut M."/>
            <person name="Lin J."/>
            <person name="Wang M."/>
            <person name="Pangilinan J."/>
            <person name="Lipzen A."/>
            <person name="Lesage-Meessen L."/>
            <person name="Navarro D."/>
            <person name="Riley R."/>
            <person name="Grigoriev I.V."/>
            <person name="Zhou S."/>
            <person name="Raouche S."/>
            <person name="Rosso M.N."/>
        </authorList>
    </citation>
    <scope>NUCLEOTIDE SEQUENCE [LARGE SCALE GENOMIC DNA]</scope>
    <source>
        <strain evidence="2 3">BRFM 1820</strain>
    </source>
</reference>
<dbReference type="AlphaFoldDB" id="A0A371CVF8"/>
<dbReference type="EMBL" id="KZ857452">
    <property type="protein sequence ID" value="RDX44257.1"/>
    <property type="molecule type" value="Genomic_DNA"/>
</dbReference>
<evidence type="ECO:0000256" key="1">
    <source>
        <dbReference type="SAM" id="MobiDB-lite"/>
    </source>
</evidence>
<keyword evidence="3" id="KW-1185">Reference proteome</keyword>
<gene>
    <name evidence="2" type="ORF">OH76DRAFT_1104636</name>
</gene>
<dbReference type="Proteomes" id="UP000256964">
    <property type="component" value="Unassembled WGS sequence"/>
</dbReference>
<organism evidence="2 3">
    <name type="scientific">Lentinus brumalis</name>
    <dbReference type="NCBI Taxonomy" id="2498619"/>
    <lineage>
        <taxon>Eukaryota</taxon>
        <taxon>Fungi</taxon>
        <taxon>Dikarya</taxon>
        <taxon>Basidiomycota</taxon>
        <taxon>Agaricomycotina</taxon>
        <taxon>Agaricomycetes</taxon>
        <taxon>Polyporales</taxon>
        <taxon>Polyporaceae</taxon>
        <taxon>Lentinus</taxon>
    </lineage>
</organism>
<accession>A0A371CVF8</accession>
<evidence type="ECO:0000313" key="3">
    <source>
        <dbReference type="Proteomes" id="UP000256964"/>
    </source>
</evidence>
<protein>
    <submittedName>
        <fullName evidence="2">Uncharacterized protein</fullName>
    </submittedName>
</protein>
<feature type="region of interest" description="Disordered" evidence="1">
    <location>
        <begin position="47"/>
        <end position="95"/>
    </location>
</feature>
<evidence type="ECO:0000313" key="2">
    <source>
        <dbReference type="EMBL" id="RDX44257.1"/>
    </source>
</evidence>
<name>A0A371CVF8_9APHY</name>